<reference evidence="2 3" key="1">
    <citation type="journal article" date="2018" name="Int. J. Syst. Evol. Microbiol.">
        <title>Glycomyces paridis sp. nov., isolated from the medicinal plant Paris polyphylla.</title>
        <authorList>
            <person name="Fang X.M."/>
            <person name="Bai J.L."/>
            <person name="Su J."/>
            <person name="Zhao L.L."/>
            <person name="Liu H.Y."/>
            <person name="Ma B.P."/>
            <person name="Zhang Y.Q."/>
            <person name="Yu L.Y."/>
        </authorList>
    </citation>
    <scope>NUCLEOTIDE SEQUENCE [LARGE SCALE GENOMIC DNA]</scope>
    <source>
        <strain evidence="2 3">CPCC 204357</strain>
    </source>
</reference>
<accession>A0A4S8PJH3</accession>
<proteinExistence type="predicted"/>
<feature type="transmembrane region" description="Helical" evidence="1">
    <location>
        <begin position="33"/>
        <end position="56"/>
    </location>
</feature>
<evidence type="ECO:0000256" key="1">
    <source>
        <dbReference type="SAM" id="Phobius"/>
    </source>
</evidence>
<dbReference type="AlphaFoldDB" id="A0A4S8PJH3"/>
<name>A0A4S8PJH3_9ACTN</name>
<evidence type="ECO:0000313" key="2">
    <source>
        <dbReference type="EMBL" id="THV30843.1"/>
    </source>
</evidence>
<feature type="transmembrane region" description="Helical" evidence="1">
    <location>
        <begin position="259"/>
        <end position="288"/>
    </location>
</feature>
<feature type="transmembrane region" description="Helical" evidence="1">
    <location>
        <begin position="308"/>
        <end position="331"/>
    </location>
</feature>
<evidence type="ECO:0000313" key="3">
    <source>
        <dbReference type="Proteomes" id="UP000305792"/>
    </source>
</evidence>
<keyword evidence="1" id="KW-1133">Transmembrane helix</keyword>
<organism evidence="2 3">
    <name type="scientific">Glycomyces paridis</name>
    <dbReference type="NCBI Taxonomy" id="2126555"/>
    <lineage>
        <taxon>Bacteria</taxon>
        <taxon>Bacillati</taxon>
        <taxon>Actinomycetota</taxon>
        <taxon>Actinomycetes</taxon>
        <taxon>Glycomycetales</taxon>
        <taxon>Glycomycetaceae</taxon>
        <taxon>Glycomyces</taxon>
    </lineage>
</organism>
<dbReference type="Proteomes" id="UP000305792">
    <property type="component" value="Unassembled WGS sequence"/>
</dbReference>
<dbReference type="EMBL" id="STGX01000003">
    <property type="protein sequence ID" value="THV30843.1"/>
    <property type="molecule type" value="Genomic_DNA"/>
</dbReference>
<feature type="transmembrane region" description="Helical" evidence="1">
    <location>
        <begin position="232"/>
        <end position="252"/>
    </location>
</feature>
<sequence length="428" mass="44686">MADAALNRAEREELERLRAQAARSGGVGRGARWTGAVVLLVLSAVLALLATVTVFARNEILDTDRFVDNMEPLLDDDDVRAAVAARVSTAVTEALDVEALIAEAIDAVQTRGAPDVLSRLAGPLASGVDSFIDKQVHTVVYSDQFTELWRQANRTAHAALVAILTGEQGRALAVQGQNLVLDLGPVVERVKDRMVDAGFDLAERIPAVSVTFTLATSDAFPKLQVATALLNAAAWALPIAALALLAAGVALAPVRRRGLLLGVVFTAGAMFALWGALVIGRSVYLAALSGSVQSPDAAGAVYDALTRYLLAGAQTLAVLALIVALACWLLGPGRAATGTRSLARGARDALARVLTRAGLTFGPVGGAVQRFRRPVEFLAVIVGLLWIVLWRHPGVSGVVTVAIVVAVFVAFVEVVARVGRGAPEAAPE</sequence>
<keyword evidence="3" id="KW-1185">Reference proteome</keyword>
<comment type="caution">
    <text evidence="2">The sequence shown here is derived from an EMBL/GenBank/DDBJ whole genome shotgun (WGS) entry which is preliminary data.</text>
</comment>
<keyword evidence="1" id="KW-0812">Transmembrane</keyword>
<feature type="transmembrane region" description="Helical" evidence="1">
    <location>
        <begin position="375"/>
        <end position="392"/>
    </location>
</feature>
<dbReference type="OrthoDB" id="4350291at2"/>
<keyword evidence="1" id="KW-0472">Membrane</keyword>
<evidence type="ECO:0008006" key="4">
    <source>
        <dbReference type="Google" id="ProtNLM"/>
    </source>
</evidence>
<protein>
    <recommendedName>
        <fullName evidence="4">Integral membrane protein</fullName>
    </recommendedName>
</protein>
<gene>
    <name evidence="2" type="ORF">E9998_05570</name>
</gene>
<dbReference type="RefSeq" id="WP_136528709.1">
    <property type="nucleotide sequence ID" value="NZ_STGX01000003.1"/>
</dbReference>
<feature type="transmembrane region" description="Helical" evidence="1">
    <location>
        <begin position="398"/>
        <end position="416"/>
    </location>
</feature>